<gene>
    <name evidence="5" type="ORF">TorRG33x02_340830</name>
</gene>
<dbReference type="GO" id="GO:0005654">
    <property type="term" value="C:nucleoplasm"/>
    <property type="evidence" value="ECO:0007669"/>
    <property type="project" value="TreeGrafter"/>
</dbReference>
<dbReference type="InterPro" id="IPR005343">
    <property type="entry name" value="Noc2"/>
</dbReference>
<evidence type="ECO:0000256" key="2">
    <source>
        <dbReference type="ARBA" id="ARBA00005907"/>
    </source>
</evidence>
<feature type="compositionally biased region" description="Basic residues" evidence="4">
    <location>
        <begin position="22"/>
        <end position="37"/>
    </location>
</feature>
<protein>
    <submittedName>
        <fullName evidence="5">Nucleolar complex protein</fullName>
    </submittedName>
</protein>
<dbReference type="GO" id="GO:0030691">
    <property type="term" value="C:Noc2p-Noc3p complex"/>
    <property type="evidence" value="ECO:0007669"/>
    <property type="project" value="TreeGrafter"/>
</dbReference>
<keyword evidence="6" id="KW-1185">Reference proteome</keyword>
<evidence type="ECO:0000256" key="1">
    <source>
        <dbReference type="ARBA" id="ARBA00004123"/>
    </source>
</evidence>
<dbReference type="PANTHER" id="PTHR12687:SF8">
    <property type="entry name" value="PROTEIN REBELOTE"/>
    <property type="match status" value="1"/>
</dbReference>
<dbReference type="GO" id="GO:0005730">
    <property type="term" value="C:nucleolus"/>
    <property type="evidence" value="ECO:0007669"/>
    <property type="project" value="TreeGrafter"/>
</dbReference>
<organism evidence="5 6">
    <name type="scientific">Trema orientale</name>
    <name type="common">Charcoal tree</name>
    <name type="synonym">Celtis orientalis</name>
    <dbReference type="NCBI Taxonomy" id="63057"/>
    <lineage>
        <taxon>Eukaryota</taxon>
        <taxon>Viridiplantae</taxon>
        <taxon>Streptophyta</taxon>
        <taxon>Embryophyta</taxon>
        <taxon>Tracheophyta</taxon>
        <taxon>Spermatophyta</taxon>
        <taxon>Magnoliopsida</taxon>
        <taxon>eudicotyledons</taxon>
        <taxon>Gunneridae</taxon>
        <taxon>Pentapetalae</taxon>
        <taxon>rosids</taxon>
        <taxon>fabids</taxon>
        <taxon>Rosales</taxon>
        <taxon>Cannabaceae</taxon>
        <taxon>Trema</taxon>
    </lineage>
</organism>
<dbReference type="OrthoDB" id="10266662at2759"/>
<feature type="region of interest" description="Disordered" evidence="4">
    <location>
        <begin position="689"/>
        <end position="711"/>
    </location>
</feature>
<comment type="similarity">
    <text evidence="2">Belongs to the NOC2 family.</text>
</comment>
<comment type="subcellular location">
    <subcellularLocation>
        <location evidence="1">Nucleus</location>
    </subcellularLocation>
</comment>
<comment type="caution">
    <text evidence="5">The sequence shown here is derived from an EMBL/GenBank/DDBJ whole genome shotgun (WGS) entry which is preliminary data.</text>
</comment>
<dbReference type="Pfam" id="PF03715">
    <property type="entry name" value="Noc2"/>
    <property type="match status" value="1"/>
</dbReference>
<dbReference type="EMBL" id="JXTC01000693">
    <property type="protein sequence ID" value="PON40263.1"/>
    <property type="molecule type" value="Genomic_DNA"/>
</dbReference>
<dbReference type="GO" id="GO:0030690">
    <property type="term" value="C:Noc1p-Noc2p complex"/>
    <property type="evidence" value="ECO:0007669"/>
    <property type="project" value="TreeGrafter"/>
</dbReference>
<dbReference type="STRING" id="63057.A0A2P5AUN7"/>
<name>A0A2P5AUN7_TREOI</name>
<feature type="compositionally biased region" description="Acidic residues" evidence="4">
    <location>
        <begin position="74"/>
        <end position="87"/>
    </location>
</feature>
<dbReference type="PANTHER" id="PTHR12687">
    <property type="entry name" value="NUCLEOLAR COMPLEX 2 AND RAD4-RELATED"/>
    <property type="match status" value="1"/>
</dbReference>
<dbReference type="GO" id="GO:0042273">
    <property type="term" value="P:ribosomal large subunit biogenesis"/>
    <property type="evidence" value="ECO:0007669"/>
    <property type="project" value="TreeGrafter"/>
</dbReference>
<proteinExistence type="inferred from homology"/>
<accession>A0A2P5AUN7</accession>
<reference evidence="6" key="1">
    <citation type="submission" date="2016-06" db="EMBL/GenBank/DDBJ databases">
        <title>Parallel loss of symbiosis genes in relatives of nitrogen-fixing non-legume Parasponia.</title>
        <authorList>
            <person name="Van Velzen R."/>
            <person name="Holmer R."/>
            <person name="Bu F."/>
            <person name="Rutten L."/>
            <person name="Van Zeijl A."/>
            <person name="Liu W."/>
            <person name="Santuari L."/>
            <person name="Cao Q."/>
            <person name="Sharma T."/>
            <person name="Shen D."/>
            <person name="Roswanjaya Y."/>
            <person name="Wardhani T."/>
            <person name="Kalhor M.S."/>
            <person name="Jansen J."/>
            <person name="Van den Hoogen J."/>
            <person name="Gungor B."/>
            <person name="Hartog M."/>
            <person name="Hontelez J."/>
            <person name="Verver J."/>
            <person name="Yang W.-C."/>
            <person name="Schijlen E."/>
            <person name="Repin R."/>
            <person name="Schilthuizen M."/>
            <person name="Schranz E."/>
            <person name="Heidstra R."/>
            <person name="Miyata K."/>
            <person name="Fedorova E."/>
            <person name="Kohlen W."/>
            <person name="Bisseling T."/>
            <person name="Smit S."/>
            <person name="Geurts R."/>
        </authorList>
    </citation>
    <scope>NUCLEOTIDE SEQUENCE [LARGE SCALE GENOMIC DNA]</scope>
    <source>
        <strain evidence="6">cv. RG33-2</strain>
    </source>
</reference>
<sequence>MGKLGKKARKFAKKNLQSVLRRKRKTNALFKKKASKRKDRDDIEEQEEDTRMLSNVRRGKGKDLERFSLDAVYTDDDDDATGDDSDSDGYLSEDLSLHIAQSDGDNYLKENSGGSALSSQNKEMYLELVKKTKRLDRLKKKDPKFSEFLESYAKELESFRNKEAHADDDESIDGTELVNGESESNNESQLLTSSDVDSWCQLVTEQQSLSALTSLLNGYRSACHYRAESSGVLSADSHHRFQNSEAFCKIWIFMLNEGNNLFRKLLGLSESNIRKDKLSELKNTSKWNTVKPLIKSYLRSTRYLLNQVSETEILTFSLARVRASMPFFFAFPSLLRRLVKSAVHFWATGGGSVSSYAFLIIQDLASMYNSDWFDTCFVKTYKSFIGHCHFVEPAQLKHIQFLRNSFVELCSVDVQKSSRKAMVSIQQLAKILHQGLQTKKEAVKNICSGQYISCIDLWVMFISANVRDFDLQPLLYMIIQIINGVTLLFRGPRYLPLRVKCIQWLNHLSSSSGIFIPVASLILDVLEYKIGEGGKHGKVVSLSTGIKLPKHFLKSRNCQEHCILSAIELLSAHFAQWSYHISFPELATISLIRLRKFYETTTIESFKRVVKRFMDQVEQNIVYVQKKRDEVAFSPKDQQSVELFLLLEKQSGNTPFTQYYKSIMDRAVTRNLASNEKFPGAEKLDKKIKKLPGSMENVNGGQPEERTGSDQ</sequence>
<dbReference type="Proteomes" id="UP000237000">
    <property type="component" value="Unassembled WGS sequence"/>
</dbReference>
<feature type="region of interest" description="Disordered" evidence="4">
    <location>
        <begin position="162"/>
        <end position="188"/>
    </location>
</feature>
<feature type="region of interest" description="Disordered" evidence="4">
    <location>
        <begin position="74"/>
        <end position="96"/>
    </location>
</feature>
<dbReference type="AlphaFoldDB" id="A0A2P5AUN7"/>
<evidence type="ECO:0000313" key="5">
    <source>
        <dbReference type="EMBL" id="PON40263.1"/>
    </source>
</evidence>
<dbReference type="InParanoid" id="A0A2P5AUN7"/>
<evidence type="ECO:0000256" key="4">
    <source>
        <dbReference type="SAM" id="MobiDB-lite"/>
    </source>
</evidence>
<feature type="region of interest" description="Disordered" evidence="4">
    <location>
        <begin position="22"/>
        <end position="57"/>
    </location>
</feature>
<dbReference type="FunCoup" id="A0A2P5AUN7">
    <property type="interactions" value="1757"/>
</dbReference>
<keyword evidence="3" id="KW-0539">Nucleus</keyword>
<evidence type="ECO:0000256" key="3">
    <source>
        <dbReference type="ARBA" id="ARBA00023242"/>
    </source>
</evidence>
<evidence type="ECO:0000313" key="6">
    <source>
        <dbReference type="Proteomes" id="UP000237000"/>
    </source>
</evidence>